<reference evidence="1 2" key="1">
    <citation type="submission" date="2014-07" db="EMBL/GenBank/DDBJ databases">
        <title>Genome of Chryseobacterium soli DSM 19298.</title>
        <authorList>
            <person name="Stropko S.J."/>
            <person name="Pipes S.E."/>
            <person name="Newman J."/>
        </authorList>
    </citation>
    <scope>NUCLEOTIDE SEQUENCE [LARGE SCALE GENOMIC DNA]</scope>
    <source>
        <strain evidence="1 2">DSM 19298</strain>
    </source>
</reference>
<dbReference type="Proteomes" id="UP000028705">
    <property type="component" value="Unassembled WGS sequence"/>
</dbReference>
<dbReference type="eggNOG" id="ENOG502ZA88">
    <property type="taxonomic scope" value="Bacteria"/>
</dbReference>
<dbReference type="EMBL" id="JPRH01000002">
    <property type="protein sequence ID" value="KFF13506.1"/>
    <property type="molecule type" value="Genomic_DNA"/>
</dbReference>
<accession>A0A086A9Z2</accession>
<dbReference type="AlphaFoldDB" id="A0A086A9Z2"/>
<comment type="caution">
    <text evidence="1">The sequence shown here is derived from an EMBL/GenBank/DDBJ whole genome shotgun (WGS) entry which is preliminary data.</text>
</comment>
<evidence type="ECO:0000313" key="2">
    <source>
        <dbReference type="Proteomes" id="UP000028705"/>
    </source>
</evidence>
<keyword evidence="2" id="KW-1185">Reference proteome</keyword>
<evidence type="ECO:0000313" key="1">
    <source>
        <dbReference type="EMBL" id="KFF13506.1"/>
    </source>
</evidence>
<name>A0A086A9Z2_9FLAO</name>
<dbReference type="STRING" id="445961.IW15_06875"/>
<protein>
    <submittedName>
        <fullName evidence="1">Uncharacterized protein</fullName>
    </submittedName>
</protein>
<sequence>MDWPINQYMLEAGIQSFEVKILPYKNHETLSEKAQLEVGIHSVDADDDSRIEILERKEVSISDKQQLPAFIHKGTFNAKIPYKNTGWKNSMNIEKEDGKKLLSEILQWNSKLLNIYTSSNIEEYNKIYTDRDKEFAAAYYIEYEKNTSDVFHSKFKHLTALPNDLYQLVFYAGGKLASVKLPDELPGFTYDPKIKDENGLGISLILFFHRKKQGEPLEIIR</sequence>
<gene>
    <name evidence="1" type="ORF">IW15_06875</name>
</gene>
<organism evidence="1 2">
    <name type="scientific">Chryseobacterium soli</name>
    <dbReference type="NCBI Taxonomy" id="445961"/>
    <lineage>
        <taxon>Bacteria</taxon>
        <taxon>Pseudomonadati</taxon>
        <taxon>Bacteroidota</taxon>
        <taxon>Flavobacteriia</taxon>
        <taxon>Flavobacteriales</taxon>
        <taxon>Weeksellaceae</taxon>
        <taxon>Chryseobacterium group</taxon>
        <taxon>Chryseobacterium</taxon>
    </lineage>
</organism>
<proteinExistence type="predicted"/>